<dbReference type="InterPro" id="IPR009362">
    <property type="entry name" value="YhcG_C"/>
</dbReference>
<comment type="caution">
    <text evidence="3">The sequence shown here is derived from an EMBL/GenBank/DDBJ whole genome shotgun (WGS) entry which is preliminary data.</text>
</comment>
<feature type="domain" description="YhcG N-terminal" evidence="2">
    <location>
        <begin position="16"/>
        <end position="153"/>
    </location>
</feature>
<gene>
    <name evidence="3" type="ORF">HT99x_02677</name>
</gene>
<reference evidence="3" key="1">
    <citation type="submission" date="2015-09" db="EMBL/GenBank/DDBJ databases">
        <title>Draft Genome Sequences of Two Novel Amoeba-resistant Intranuclear Bacteria, Candidatus Berkiella cookevillensis and Candidatus Berkiella aquae.</title>
        <authorList>
            <person name="Mehari Y.T."/>
            <person name="Arivett B.A."/>
            <person name="Farone A.L."/>
            <person name="Gunderson J.H."/>
            <person name="Farone M.B."/>
        </authorList>
    </citation>
    <scope>NUCLEOTIDE SEQUENCE [LARGE SCALE GENOMIC DNA]</scope>
    <source>
        <strain evidence="3">HT99</strain>
    </source>
</reference>
<dbReference type="InterPro" id="IPR041527">
    <property type="entry name" value="YhcG_N"/>
</dbReference>
<dbReference type="Pfam" id="PF06250">
    <property type="entry name" value="YhcG_C"/>
    <property type="match status" value="1"/>
</dbReference>
<dbReference type="PANTHER" id="PTHR30547:SF5">
    <property type="entry name" value="NUCLEASE YHCG-RELATED"/>
    <property type="match status" value="1"/>
</dbReference>
<dbReference type="InterPro" id="IPR011856">
    <property type="entry name" value="tRNA_endonuc-like_dom_sf"/>
</dbReference>
<evidence type="ECO:0000259" key="1">
    <source>
        <dbReference type="Pfam" id="PF06250"/>
    </source>
</evidence>
<evidence type="ECO:0000313" key="3">
    <source>
        <dbReference type="EMBL" id="KRG20285.1"/>
    </source>
</evidence>
<organism evidence="3">
    <name type="scientific">Candidatus Berkiella aquae</name>
    <dbReference type="NCBI Taxonomy" id="295108"/>
    <lineage>
        <taxon>Bacteria</taxon>
        <taxon>Pseudomonadati</taxon>
        <taxon>Pseudomonadota</taxon>
        <taxon>Gammaproteobacteria</taxon>
        <taxon>Candidatus Berkiellales</taxon>
        <taxon>Candidatus Berkiellaceae</taxon>
        <taxon>Candidatus Berkiella</taxon>
    </lineage>
</organism>
<dbReference type="EMBL" id="LKAJ01000014">
    <property type="protein sequence ID" value="KRG20285.1"/>
    <property type="molecule type" value="Genomic_DNA"/>
</dbReference>
<dbReference type="RefSeq" id="WP_235528463.1">
    <property type="nucleotide sequence ID" value="NZ_LKAJ02000002.1"/>
</dbReference>
<dbReference type="AlphaFoldDB" id="A0A0Q9YI16"/>
<name>A0A0Q9YI16_9GAMM</name>
<dbReference type="Pfam" id="PF17761">
    <property type="entry name" value="DUF1016_N"/>
    <property type="match status" value="1"/>
</dbReference>
<evidence type="ECO:0000259" key="2">
    <source>
        <dbReference type="Pfam" id="PF17761"/>
    </source>
</evidence>
<evidence type="ECO:0008006" key="4">
    <source>
        <dbReference type="Google" id="ProtNLM"/>
    </source>
</evidence>
<dbReference type="PATRIC" id="fig|1590043.3.peg.2721"/>
<proteinExistence type="predicted"/>
<sequence length="361" mass="41810">MNIRPSDEASKKLIQDIRSVVDEAKSSVSTFVNSALVVMYWHIGAKINQDMIGEEERADYGKQVIDNLAKELTQEYGRGFTRDNLFRMVQFHKAFPDFEIVGTLSRQLSWSHFVEILVLKDPLKMQFYCEMCRIERWSVRALHSKIQGMLYERTALSKNTETFIKNELTKLGKESKVTPTLVFKDPYLLDFLDLPKDFSENSLENAILGELSAFIGELGSDFCFLERQKRITIGGEDFYLDLLFYHRSLKRLIVIELKLGKFTAANKGQMELYLRWLDKYERKEGEEPPLGIILCAEKNQEQVELLEMKQSGIHVAEYLTQLPSKELLQKKLHLAIEVAREKLSHQNISPALDNDNKEDET</sequence>
<dbReference type="InterPro" id="IPR053148">
    <property type="entry name" value="PD-DEXK-like_domain"/>
</dbReference>
<dbReference type="Gene3D" id="3.40.1350.10">
    <property type="match status" value="1"/>
</dbReference>
<accession>A0A0Q9YI16</accession>
<protein>
    <recommendedName>
        <fullName evidence="4">Endonuclease NucS</fullName>
    </recommendedName>
</protein>
<dbReference type="PANTHER" id="PTHR30547">
    <property type="entry name" value="UNCHARACTERIZED PROTEIN YHCG-RELATED"/>
    <property type="match status" value="1"/>
</dbReference>
<dbReference type="GO" id="GO:0003676">
    <property type="term" value="F:nucleic acid binding"/>
    <property type="evidence" value="ECO:0007669"/>
    <property type="project" value="InterPro"/>
</dbReference>
<feature type="domain" description="YhcG PDDEXK nuclease" evidence="1">
    <location>
        <begin position="182"/>
        <end position="332"/>
    </location>
</feature>